<dbReference type="GO" id="GO:0000109">
    <property type="term" value="C:nucleotide-excision repair complex"/>
    <property type="evidence" value="ECO:0007669"/>
    <property type="project" value="TreeGrafter"/>
</dbReference>
<sequence length="291" mass="33266">MRRKSRVYFSRHKHFVTGCQWFHDIRLFLSVSTGGDLTAWDLNRLSALETYRVSESGKWRPQLHWNDVEKSNPLVAITDGSNQIPLFDLRQGSSITDSSVVRAVRWLPSKYHVLFSGNNDGQLSVYDIRSNRGALSTKTIKKDSCIRAIRLSSDGHHLVLVLYTGTVMLYDAIRDRRKWSEKMSNSLDQFAVADEGSFIRVALPVGEDIEWIRFSKDLSQECRGFLCSTLSGHLSRVNACVYRNESQQLYSAGADRNVLCWAPECERNRLHLEAETAKRIATTNDWSDDDD</sequence>
<feature type="repeat" description="WD" evidence="1">
    <location>
        <begin position="230"/>
        <end position="261"/>
    </location>
</feature>
<dbReference type="Proteomes" id="UP000050761">
    <property type="component" value="Unassembled WGS sequence"/>
</dbReference>
<dbReference type="Pfam" id="PF00400">
    <property type="entry name" value="WD40"/>
    <property type="match status" value="1"/>
</dbReference>
<dbReference type="WBParaSite" id="HPBE_0001840801-mRNA-1">
    <property type="protein sequence ID" value="HPBE_0001840801-mRNA-1"/>
    <property type="gene ID" value="HPBE_0001840801"/>
</dbReference>
<evidence type="ECO:0000313" key="2">
    <source>
        <dbReference type="EMBL" id="VDP11486.1"/>
    </source>
</evidence>
<gene>
    <name evidence="2" type="ORF">HPBE_LOCUS18407</name>
</gene>
<dbReference type="OrthoDB" id="361494at2759"/>
<dbReference type="GO" id="GO:0000209">
    <property type="term" value="P:protein polyubiquitination"/>
    <property type="evidence" value="ECO:0007669"/>
    <property type="project" value="TreeGrafter"/>
</dbReference>
<dbReference type="AlphaFoldDB" id="A0A183G916"/>
<reference evidence="2 3" key="1">
    <citation type="submission" date="2018-11" db="EMBL/GenBank/DDBJ databases">
        <authorList>
            <consortium name="Pathogen Informatics"/>
        </authorList>
    </citation>
    <scope>NUCLEOTIDE SEQUENCE [LARGE SCALE GENOMIC DNA]</scope>
</reference>
<reference evidence="4" key="2">
    <citation type="submission" date="2019-09" db="UniProtKB">
        <authorList>
            <consortium name="WormBaseParasite"/>
        </authorList>
    </citation>
    <scope>IDENTIFICATION</scope>
</reference>
<dbReference type="GO" id="GO:0006283">
    <property type="term" value="P:transcription-coupled nucleotide-excision repair"/>
    <property type="evidence" value="ECO:0007669"/>
    <property type="project" value="InterPro"/>
</dbReference>
<evidence type="ECO:0000313" key="3">
    <source>
        <dbReference type="Proteomes" id="UP000050761"/>
    </source>
</evidence>
<dbReference type="SUPFAM" id="SSF50978">
    <property type="entry name" value="WD40 repeat-like"/>
    <property type="match status" value="1"/>
</dbReference>
<dbReference type="SMART" id="SM00320">
    <property type="entry name" value="WD40"/>
    <property type="match status" value="4"/>
</dbReference>
<dbReference type="GO" id="GO:0043161">
    <property type="term" value="P:proteasome-mediated ubiquitin-dependent protein catabolic process"/>
    <property type="evidence" value="ECO:0007669"/>
    <property type="project" value="TreeGrafter"/>
</dbReference>
<dbReference type="InterPro" id="IPR015943">
    <property type="entry name" value="WD40/YVTN_repeat-like_dom_sf"/>
</dbReference>
<dbReference type="PROSITE" id="PS50082">
    <property type="entry name" value="WD_REPEATS_2"/>
    <property type="match status" value="1"/>
</dbReference>
<dbReference type="InterPro" id="IPR036322">
    <property type="entry name" value="WD40_repeat_dom_sf"/>
</dbReference>
<dbReference type="GO" id="GO:0031464">
    <property type="term" value="C:Cul4A-RING E3 ubiquitin ligase complex"/>
    <property type="evidence" value="ECO:0007669"/>
    <property type="project" value="TreeGrafter"/>
</dbReference>
<dbReference type="PANTHER" id="PTHR46202:SF1">
    <property type="entry name" value="DNA EXCISION REPAIR PROTEIN ERCC-8"/>
    <property type="match status" value="1"/>
</dbReference>
<keyword evidence="1" id="KW-0853">WD repeat</keyword>
<proteinExistence type="predicted"/>
<evidence type="ECO:0000256" key="1">
    <source>
        <dbReference type="PROSITE-ProRule" id="PRU00221"/>
    </source>
</evidence>
<accession>A0A3P8EW27</accession>
<protein>
    <submittedName>
        <fullName evidence="4">WD_REPEATS_REGION domain-containing protein</fullName>
    </submittedName>
</protein>
<dbReference type="InterPro" id="IPR042238">
    <property type="entry name" value="Rad28/ERCC8/Ckn1/ATCSA-1"/>
</dbReference>
<evidence type="ECO:0000313" key="4">
    <source>
        <dbReference type="WBParaSite" id="HPBE_0001840801-mRNA-1"/>
    </source>
</evidence>
<keyword evidence="3" id="KW-1185">Reference proteome</keyword>
<organism evidence="3 4">
    <name type="scientific">Heligmosomoides polygyrus</name>
    <name type="common">Parasitic roundworm</name>
    <dbReference type="NCBI Taxonomy" id="6339"/>
    <lineage>
        <taxon>Eukaryota</taxon>
        <taxon>Metazoa</taxon>
        <taxon>Ecdysozoa</taxon>
        <taxon>Nematoda</taxon>
        <taxon>Chromadorea</taxon>
        <taxon>Rhabditida</taxon>
        <taxon>Rhabditina</taxon>
        <taxon>Rhabditomorpha</taxon>
        <taxon>Strongyloidea</taxon>
        <taxon>Heligmosomidae</taxon>
        <taxon>Heligmosomoides</taxon>
    </lineage>
</organism>
<dbReference type="Gene3D" id="2.130.10.10">
    <property type="entry name" value="YVTN repeat-like/Quinoprotein amine dehydrogenase"/>
    <property type="match status" value="1"/>
</dbReference>
<dbReference type="InterPro" id="IPR001680">
    <property type="entry name" value="WD40_rpt"/>
</dbReference>
<dbReference type="PANTHER" id="PTHR46202">
    <property type="entry name" value="DNA EXCISION REPAIR PROTEIN ERCC-8"/>
    <property type="match status" value="1"/>
</dbReference>
<dbReference type="EMBL" id="UZAH01030670">
    <property type="protein sequence ID" value="VDP11486.1"/>
    <property type="molecule type" value="Genomic_DNA"/>
</dbReference>
<accession>A0A183G916</accession>
<name>A0A183G916_HELPZ</name>